<evidence type="ECO:0000313" key="1">
    <source>
        <dbReference type="EMBL" id="CDG03690.1"/>
    </source>
</evidence>
<protein>
    <submittedName>
        <fullName evidence="1">Uncharacterized protein</fullName>
    </submittedName>
</protein>
<sequence length="91" mass="10820">MESEKLIRFSEKLFAEQESDFLNFVINNKLFDNSWAIRNKYEHGAPIYENKNQYEMDNQVALLIMIIYVVKINDELNLQRIASGKKVYTLK</sequence>
<reference evidence="1 2" key="1">
    <citation type="journal article" date="2013" name="Appl. Environ. Microbiol.">
        <title>The Carbohydrate Metabolism Signature of Lactococcus lactis Strain A12 Reveals Its Sourdough Ecosystem Origin.</title>
        <authorList>
            <person name="Passerini D."/>
            <person name="Coddeville M."/>
            <person name="Le Bourgeois P."/>
            <person name="Loubiere P."/>
            <person name="Ritzenthaler P."/>
            <person name="Fontagne-Faucher C."/>
            <person name="Daveran-Mingot M.L."/>
            <person name="Cocaign-Bousquet M."/>
        </authorList>
    </citation>
    <scope>NUCLEOTIDE SEQUENCE [LARGE SCALE GENOMIC DNA]</scope>
    <source>
        <strain evidence="1 2">A12</strain>
    </source>
</reference>
<dbReference type="RefSeq" id="WP_021721926.1">
    <property type="nucleotide sequence ID" value="NZ_CBLU010000005.1"/>
</dbReference>
<dbReference type="EMBL" id="CBLU010000005">
    <property type="protein sequence ID" value="CDG03690.1"/>
    <property type="molecule type" value="Genomic_DNA"/>
</dbReference>
<accession>S6EQV4</accession>
<dbReference type="Proteomes" id="UP000015361">
    <property type="component" value="Unassembled WGS sequence"/>
</dbReference>
<evidence type="ECO:0000313" key="2">
    <source>
        <dbReference type="Proteomes" id="UP000015361"/>
    </source>
</evidence>
<name>S6EQV4_LACLL</name>
<dbReference type="AlphaFoldDB" id="S6EQV4"/>
<organism evidence="1 2">
    <name type="scientific">Lactococcus lactis subsp. lactis A12</name>
    <dbReference type="NCBI Taxonomy" id="1137134"/>
    <lineage>
        <taxon>Bacteria</taxon>
        <taxon>Bacillati</taxon>
        <taxon>Bacillota</taxon>
        <taxon>Bacilli</taxon>
        <taxon>Lactobacillales</taxon>
        <taxon>Streptococcaceae</taxon>
        <taxon>Lactococcus</taxon>
    </lineage>
</organism>
<gene>
    <name evidence="1" type="ORF">O9U_11080</name>
</gene>
<comment type="caution">
    <text evidence="1">The sequence shown here is derived from an EMBL/GenBank/DDBJ whole genome shotgun (WGS) entry which is preliminary data.</text>
</comment>
<proteinExistence type="predicted"/>